<dbReference type="PROSITE" id="PS50846">
    <property type="entry name" value="HMA_2"/>
    <property type="match status" value="1"/>
</dbReference>
<evidence type="ECO:0000313" key="3">
    <source>
        <dbReference type="EMBL" id="MBA0548397.1"/>
    </source>
</evidence>
<evidence type="ECO:0000313" key="4">
    <source>
        <dbReference type="Proteomes" id="UP000593572"/>
    </source>
</evidence>
<comment type="caution">
    <text evidence="3">The sequence shown here is derived from an EMBL/GenBank/DDBJ whole genome shotgun (WGS) entry which is preliminary data.</text>
</comment>
<evidence type="ECO:0000256" key="1">
    <source>
        <dbReference type="SAM" id="SignalP"/>
    </source>
</evidence>
<dbReference type="PANTHER" id="PTHR46119:SF12">
    <property type="entry name" value="PROTEIN SODIUM POTASSIUM ROOT DEFECTIVE 3"/>
    <property type="match status" value="1"/>
</dbReference>
<dbReference type="SUPFAM" id="SSF55008">
    <property type="entry name" value="HMA, heavy metal-associated domain"/>
    <property type="match status" value="1"/>
</dbReference>
<dbReference type="InterPro" id="IPR044526">
    <property type="entry name" value="NAKR1-3"/>
</dbReference>
<reference evidence="3 4" key="1">
    <citation type="journal article" date="2019" name="Genome Biol. Evol.">
        <title>Insights into the evolution of the New World diploid cottons (Gossypium, subgenus Houzingenia) based on genome sequencing.</title>
        <authorList>
            <person name="Grover C.E."/>
            <person name="Arick M.A. 2nd"/>
            <person name="Thrash A."/>
            <person name="Conover J.L."/>
            <person name="Sanders W.S."/>
            <person name="Peterson D.G."/>
            <person name="Frelichowski J.E."/>
            <person name="Scheffler J.A."/>
            <person name="Scheffler B.E."/>
            <person name="Wendel J.F."/>
        </authorList>
    </citation>
    <scope>NUCLEOTIDE SEQUENCE [LARGE SCALE GENOMIC DNA]</scope>
    <source>
        <strain evidence="3">157</strain>
        <tissue evidence="3">Leaf</tissue>
    </source>
</reference>
<organism evidence="3 4">
    <name type="scientific">Gossypium lobatum</name>
    <dbReference type="NCBI Taxonomy" id="34289"/>
    <lineage>
        <taxon>Eukaryota</taxon>
        <taxon>Viridiplantae</taxon>
        <taxon>Streptophyta</taxon>
        <taxon>Embryophyta</taxon>
        <taxon>Tracheophyta</taxon>
        <taxon>Spermatophyta</taxon>
        <taxon>Magnoliopsida</taxon>
        <taxon>eudicotyledons</taxon>
        <taxon>Gunneridae</taxon>
        <taxon>Pentapetalae</taxon>
        <taxon>rosids</taxon>
        <taxon>malvids</taxon>
        <taxon>Malvales</taxon>
        <taxon>Malvaceae</taxon>
        <taxon>Malvoideae</taxon>
        <taxon>Gossypium</taxon>
    </lineage>
</organism>
<dbReference type="AlphaFoldDB" id="A0A7J8L7L0"/>
<dbReference type="Pfam" id="PF00403">
    <property type="entry name" value="HMA"/>
    <property type="match status" value="1"/>
</dbReference>
<keyword evidence="4" id="KW-1185">Reference proteome</keyword>
<feature type="chain" id="PRO_5029620745" description="HMA domain-containing protein" evidence="1">
    <location>
        <begin position="20"/>
        <end position="268"/>
    </location>
</feature>
<dbReference type="CDD" id="cd00371">
    <property type="entry name" value="HMA"/>
    <property type="match status" value="1"/>
</dbReference>
<feature type="signal peptide" evidence="1">
    <location>
        <begin position="1"/>
        <end position="19"/>
    </location>
</feature>
<gene>
    <name evidence="3" type="ORF">Golob_019502</name>
</gene>
<dbReference type="Proteomes" id="UP000593572">
    <property type="component" value="Unassembled WGS sequence"/>
</dbReference>
<dbReference type="GO" id="GO:0046872">
    <property type="term" value="F:metal ion binding"/>
    <property type="evidence" value="ECO:0007669"/>
    <property type="project" value="InterPro"/>
</dbReference>
<dbReference type="InterPro" id="IPR006121">
    <property type="entry name" value="HMA_dom"/>
</dbReference>
<dbReference type="InterPro" id="IPR036163">
    <property type="entry name" value="HMA_dom_sf"/>
</dbReference>
<dbReference type="PANTHER" id="PTHR46119">
    <property type="entry name" value="OS08G0405700 PROTEIN"/>
    <property type="match status" value="1"/>
</dbReference>
<dbReference type="EMBL" id="JABEZX010000001">
    <property type="protein sequence ID" value="MBA0548397.1"/>
    <property type="molecule type" value="Genomic_DNA"/>
</dbReference>
<proteinExistence type="predicted"/>
<feature type="domain" description="HMA" evidence="2">
    <location>
        <begin position="108"/>
        <end position="174"/>
    </location>
</feature>
<dbReference type="Gene3D" id="3.30.70.100">
    <property type="match status" value="1"/>
</dbReference>
<protein>
    <recommendedName>
        <fullName evidence="2">HMA domain-containing protein</fullName>
    </recommendedName>
</protein>
<sequence>MKGMHLFCASLAFIATCSCLDHRSMVRHGHRPIDPQKSKPYSPCSSQLPIILTTRNKSVKPSDVRRKSLAHIHDLTNPLTSGSTRYLLNDRPFIDCLLYSDHVSAKPKHVVVLRVSIHCKGCEGKVRKQISKMEGVASFSIDLATKKVTVIGDVTPSSILASVSKVKNAQLWSSPSASPSWSNQLQIKITRIPNLLNVISNNAIRICSWCGVTGLDPALIPSTSSNEDFRDKLLESNRPQHNTRLARLDIAVTTLQHDLFSKATVLNI</sequence>
<accession>A0A7J8L7L0</accession>
<evidence type="ECO:0000259" key="2">
    <source>
        <dbReference type="PROSITE" id="PS50846"/>
    </source>
</evidence>
<name>A0A7J8L7L0_9ROSI</name>
<dbReference type="PROSITE" id="PS51257">
    <property type="entry name" value="PROKAR_LIPOPROTEIN"/>
    <property type="match status" value="1"/>
</dbReference>
<keyword evidence="1" id="KW-0732">Signal</keyword>